<evidence type="ECO:0000256" key="1">
    <source>
        <dbReference type="SAM" id="MobiDB-lite"/>
    </source>
</evidence>
<feature type="compositionally biased region" description="Low complexity" evidence="1">
    <location>
        <begin position="257"/>
        <end position="289"/>
    </location>
</feature>
<organism evidence="3 4">
    <name type="scientific">Coemansia umbellata</name>
    <dbReference type="NCBI Taxonomy" id="1424467"/>
    <lineage>
        <taxon>Eukaryota</taxon>
        <taxon>Fungi</taxon>
        <taxon>Fungi incertae sedis</taxon>
        <taxon>Zoopagomycota</taxon>
        <taxon>Kickxellomycotina</taxon>
        <taxon>Kickxellomycetes</taxon>
        <taxon>Kickxellales</taxon>
        <taxon>Kickxellaceae</taxon>
        <taxon>Coemansia</taxon>
    </lineage>
</organism>
<comment type="caution">
    <text evidence="3">The sequence shown here is derived from an EMBL/GenBank/DDBJ whole genome shotgun (WGS) entry which is preliminary data.</text>
</comment>
<dbReference type="Gene3D" id="1.10.10.790">
    <property type="entry name" value="Surp module"/>
    <property type="match status" value="1"/>
</dbReference>
<feature type="region of interest" description="Disordered" evidence="1">
    <location>
        <begin position="361"/>
        <end position="434"/>
    </location>
</feature>
<sequence length="434" mass="48779">MVEAHNRNPELVDMVRKSQQRNPKYHFLFEGSRLFPYFQWRITQKNLASTHIDDRADPYNKSHATHYPGHILLPHAHGIHPPPLSLRPPPPIPPLEFLKEKNEEILTAESTEKQLSTQHYYKLPAGLMVKSTTEQHSPYSALCVKDLENAEFLDSVVPGLSLCSGKIVPPEMTADLEQALALFEQGVRYIYKENEFEDRGNYFASADGDHRDAPFSMDKEGWEPGILEKILWDRRKGSAERHRWKRAQRRLAGDAVSDSSHTSLSSSGSSEDSDSSTSDTNDTSSTSSESESETSRENTGIKPASSSIKASSVNKAIGSDNIGFKLLSKLGWQEGQGLGASNDGIVEPIRLQTRFSTIRHDKNSKSIQRGRQTRYEKKSKVEKRASIGPSKMQTATKKAIGKSSNDEFESYRKQMSSAYKQQSETMHKHNSKDN</sequence>
<feature type="compositionally biased region" description="Basic and acidic residues" evidence="1">
    <location>
        <begin position="425"/>
        <end position="434"/>
    </location>
</feature>
<dbReference type="PROSITE" id="PS50174">
    <property type="entry name" value="G_PATCH"/>
    <property type="match status" value="1"/>
</dbReference>
<feature type="region of interest" description="Disordered" evidence="1">
    <location>
        <begin position="244"/>
        <end position="311"/>
    </location>
</feature>
<dbReference type="PANTHER" id="PTHR20923">
    <property type="entry name" value="BAT4 PROTEIN-RELATED"/>
    <property type="match status" value="1"/>
</dbReference>
<evidence type="ECO:0000259" key="2">
    <source>
        <dbReference type="PROSITE" id="PS50174"/>
    </source>
</evidence>
<keyword evidence="4" id="KW-1185">Reference proteome</keyword>
<dbReference type="InterPro" id="IPR000061">
    <property type="entry name" value="Surp"/>
</dbReference>
<feature type="compositionally biased region" description="Low complexity" evidence="1">
    <location>
        <begin position="301"/>
        <end position="311"/>
    </location>
</feature>
<reference evidence="3" key="1">
    <citation type="submission" date="2022-07" db="EMBL/GenBank/DDBJ databases">
        <title>Phylogenomic reconstructions and comparative analyses of Kickxellomycotina fungi.</title>
        <authorList>
            <person name="Reynolds N.K."/>
            <person name="Stajich J.E."/>
            <person name="Barry K."/>
            <person name="Grigoriev I.V."/>
            <person name="Crous P."/>
            <person name="Smith M.E."/>
        </authorList>
    </citation>
    <scope>NUCLEOTIDE SEQUENCE</scope>
    <source>
        <strain evidence="3">BCRC 34882</strain>
    </source>
</reference>
<name>A0ABQ8PHU6_9FUNG</name>
<protein>
    <recommendedName>
        <fullName evidence="2">G-patch domain-containing protein</fullName>
    </recommendedName>
</protein>
<dbReference type="Pfam" id="PF01805">
    <property type="entry name" value="Surp"/>
    <property type="match status" value="1"/>
</dbReference>
<dbReference type="InterPro" id="IPR000467">
    <property type="entry name" value="G_patch_dom"/>
</dbReference>
<feature type="compositionally biased region" description="Polar residues" evidence="1">
    <location>
        <begin position="413"/>
        <end position="424"/>
    </location>
</feature>
<dbReference type="EMBL" id="JANBQD010000079">
    <property type="protein sequence ID" value="KAJ1989015.1"/>
    <property type="molecule type" value="Genomic_DNA"/>
</dbReference>
<proteinExistence type="predicted"/>
<accession>A0ABQ8PHU6</accession>
<dbReference type="SUPFAM" id="SSF109905">
    <property type="entry name" value="Surp module (SWAP domain)"/>
    <property type="match status" value="1"/>
</dbReference>
<gene>
    <name evidence="3" type="ORF">EDC05_004936</name>
</gene>
<feature type="domain" description="G-patch" evidence="2">
    <location>
        <begin position="319"/>
        <end position="392"/>
    </location>
</feature>
<dbReference type="Pfam" id="PF01585">
    <property type="entry name" value="G-patch"/>
    <property type="match status" value="1"/>
</dbReference>
<dbReference type="InterPro" id="IPR039146">
    <property type="entry name" value="GPANK1"/>
</dbReference>
<feature type="compositionally biased region" description="Basic and acidic residues" evidence="1">
    <location>
        <begin position="373"/>
        <end position="385"/>
    </location>
</feature>
<evidence type="ECO:0000313" key="4">
    <source>
        <dbReference type="Proteomes" id="UP001151295"/>
    </source>
</evidence>
<dbReference type="SMART" id="SM00443">
    <property type="entry name" value="G_patch"/>
    <property type="match status" value="1"/>
</dbReference>
<dbReference type="InterPro" id="IPR035967">
    <property type="entry name" value="SWAP/Surp_sf"/>
</dbReference>
<evidence type="ECO:0000313" key="3">
    <source>
        <dbReference type="EMBL" id="KAJ1989015.1"/>
    </source>
</evidence>
<dbReference type="Proteomes" id="UP001151295">
    <property type="component" value="Unassembled WGS sequence"/>
</dbReference>
<dbReference type="PANTHER" id="PTHR20923:SF1">
    <property type="entry name" value="G PATCH DOMAIN AND ANKYRIN REPEAT-CONTAINING PROTEIN 1"/>
    <property type="match status" value="1"/>
</dbReference>